<organism evidence="1 2">
    <name type="scientific">Collybiopsis confluens</name>
    <dbReference type="NCBI Taxonomy" id="2823264"/>
    <lineage>
        <taxon>Eukaryota</taxon>
        <taxon>Fungi</taxon>
        <taxon>Dikarya</taxon>
        <taxon>Basidiomycota</taxon>
        <taxon>Agaricomycotina</taxon>
        <taxon>Agaricomycetes</taxon>
        <taxon>Agaricomycetidae</taxon>
        <taxon>Agaricales</taxon>
        <taxon>Marasmiineae</taxon>
        <taxon>Omphalotaceae</taxon>
        <taxon>Collybiopsis</taxon>
    </lineage>
</organism>
<dbReference type="CDD" id="cd02440">
    <property type="entry name" value="AdoMet_MTases"/>
    <property type="match status" value="1"/>
</dbReference>
<dbReference type="Gene3D" id="3.40.50.150">
    <property type="entry name" value="Vaccinia Virus protein VP39"/>
    <property type="match status" value="1"/>
</dbReference>
<dbReference type="PANTHER" id="PTHR43591">
    <property type="entry name" value="METHYLTRANSFERASE"/>
    <property type="match status" value="1"/>
</dbReference>
<reference evidence="1 2" key="1">
    <citation type="journal article" date="2020" name="ISME J.">
        <title>Uncovering the hidden diversity of litter-decomposition mechanisms in mushroom-forming fungi.</title>
        <authorList>
            <person name="Floudas D."/>
            <person name="Bentzer J."/>
            <person name="Ahren D."/>
            <person name="Johansson T."/>
            <person name="Persson P."/>
            <person name="Tunlid A."/>
        </authorList>
    </citation>
    <scope>NUCLEOTIDE SEQUENCE [LARGE SCALE GENOMIC DNA]</scope>
    <source>
        <strain evidence="1 2">CBS 406.79</strain>
    </source>
</reference>
<dbReference type="SUPFAM" id="SSF53335">
    <property type="entry name" value="S-adenosyl-L-methionine-dependent methyltransferases"/>
    <property type="match status" value="1"/>
</dbReference>
<keyword evidence="2" id="KW-1185">Reference proteome</keyword>
<evidence type="ECO:0000313" key="2">
    <source>
        <dbReference type="Proteomes" id="UP000518752"/>
    </source>
</evidence>
<proteinExistence type="predicted"/>
<sequence length="280" mass="31290">MTQRDFQRYYASEQYLLPADKVETERLNIQHGTIVKAFGNKLSLIPIDLISGDRVLESAAGTGIWALEFFESNKKNGVLLDIQCSDISDRQFLGSPSPNIHFSLHSVTDFPAGWSDTFTFAHQRFIVGALTETLWRQAVGELFRVLSPGGWLELVEMDLQNWLFDVGPSSNKLRSIMMTLYAESGVIVDLPDYLPRLLKEVGFLDVQCEVRAVPLGSKQGYRSEEFGELCRGFTGPMLRAGLVGTEAEYEDILQGSVQEWDLNSLSKPSIGCCTILARKP</sequence>
<dbReference type="Pfam" id="PF13489">
    <property type="entry name" value="Methyltransf_23"/>
    <property type="match status" value="1"/>
</dbReference>
<gene>
    <name evidence="1" type="ORF">D9757_009706</name>
</gene>
<evidence type="ECO:0008006" key="3">
    <source>
        <dbReference type="Google" id="ProtNLM"/>
    </source>
</evidence>
<evidence type="ECO:0000313" key="1">
    <source>
        <dbReference type="EMBL" id="KAF5377385.1"/>
    </source>
</evidence>
<comment type="caution">
    <text evidence="1">The sequence shown here is derived from an EMBL/GenBank/DDBJ whole genome shotgun (WGS) entry which is preliminary data.</text>
</comment>
<dbReference type="InterPro" id="IPR029063">
    <property type="entry name" value="SAM-dependent_MTases_sf"/>
</dbReference>
<dbReference type="OrthoDB" id="184880at2759"/>
<protein>
    <recommendedName>
        <fullName evidence="3">S-adenosyl-L-methionine-dependent methyltransferase</fullName>
    </recommendedName>
</protein>
<dbReference type="EMBL" id="JAACJN010000083">
    <property type="protein sequence ID" value="KAF5377385.1"/>
    <property type="molecule type" value="Genomic_DNA"/>
</dbReference>
<accession>A0A8H5H6P5</accession>
<dbReference type="Proteomes" id="UP000518752">
    <property type="component" value="Unassembled WGS sequence"/>
</dbReference>
<dbReference type="AlphaFoldDB" id="A0A8H5H6P5"/>
<name>A0A8H5H6P5_9AGAR</name>